<name>R1GMW6_BOTPV</name>
<dbReference type="KEGG" id="npa:UCRNP2_3553"/>
<evidence type="ECO:0000313" key="3">
    <source>
        <dbReference type="Proteomes" id="UP000013521"/>
    </source>
</evidence>
<evidence type="ECO:0000256" key="1">
    <source>
        <dbReference type="SAM" id="MobiDB-lite"/>
    </source>
</evidence>
<organism evidence="2 3">
    <name type="scientific">Botryosphaeria parva (strain UCR-NP2)</name>
    <name type="common">Grapevine canker fungus</name>
    <name type="synonym">Neofusicoccum parvum</name>
    <dbReference type="NCBI Taxonomy" id="1287680"/>
    <lineage>
        <taxon>Eukaryota</taxon>
        <taxon>Fungi</taxon>
        <taxon>Dikarya</taxon>
        <taxon>Ascomycota</taxon>
        <taxon>Pezizomycotina</taxon>
        <taxon>Dothideomycetes</taxon>
        <taxon>Dothideomycetes incertae sedis</taxon>
        <taxon>Botryosphaeriales</taxon>
        <taxon>Botryosphaeriaceae</taxon>
        <taxon>Neofusicoccum</taxon>
    </lineage>
</organism>
<dbReference type="EMBL" id="KB916062">
    <property type="protein sequence ID" value="EOD49666.1"/>
    <property type="molecule type" value="Genomic_DNA"/>
</dbReference>
<feature type="compositionally biased region" description="Basic and acidic residues" evidence="1">
    <location>
        <begin position="89"/>
        <end position="98"/>
    </location>
</feature>
<proteinExistence type="predicted"/>
<gene>
    <name evidence="2" type="ORF">UCRNP2_3553</name>
</gene>
<protein>
    <submittedName>
        <fullName evidence="2">Uncharacterized protein</fullName>
    </submittedName>
</protein>
<dbReference type="Proteomes" id="UP000013521">
    <property type="component" value="Unassembled WGS sequence"/>
</dbReference>
<evidence type="ECO:0000313" key="2">
    <source>
        <dbReference type="EMBL" id="EOD49666.1"/>
    </source>
</evidence>
<sequence length="98" mass="11511">MDQIQRKSTNTHKCTVCKNTSRQRCVNLGHVAKCAATGCKFWFNVREGCQLHPYRDGFNEHASPKQRFHISKQQQRDREAAARRIAAQVKERDKKRWV</sequence>
<dbReference type="HOGENOM" id="CLU_2333408_0_0_1"/>
<dbReference type="AlphaFoldDB" id="R1GMW6"/>
<reference evidence="3" key="1">
    <citation type="journal article" date="2013" name="Genome Announc.">
        <title>Draft genome sequence of Neofusicoccum parvum isolate UCR-NP2, a fungal vascular pathogen associated with grapevine cankers.</title>
        <authorList>
            <person name="Blanco-Ulate B."/>
            <person name="Rolshausen P."/>
            <person name="Cantu D."/>
        </authorList>
    </citation>
    <scope>NUCLEOTIDE SEQUENCE [LARGE SCALE GENOMIC DNA]</scope>
    <source>
        <strain evidence="3">UCR-NP2</strain>
    </source>
</reference>
<feature type="region of interest" description="Disordered" evidence="1">
    <location>
        <begin position="70"/>
        <end position="98"/>
    </location>
</feature>
<accession>R1GMW6</accession>